<dbReference type="AlphaFoldDB" id="A0A383RCK9"/>
<evidence type="ECO:0000313" key="4">
    <source>
        <dbReference type="Proteomes" id="UP000304148"/>
    </source>
</evidence>
<gene>
    <name evidence="3" type="ORF">PBLR_12853</name>
</gene>
<protein>
    <submittedName>
        <fullName evidence="3">Putative integrase, phage SPbeta</fullName>
    </submittedName>
</protein>
<accession>A0A383RCK9</accession>
<dbReference type="EMBL" id="LS992241">
    <property type="protein sequence ID" value="SYX84431.1"/>
    <property type="molecule type" value="Genomic_DNA"/>
</dbReference>
<evidence type="ECO:0000313" key="3">
    <source>
        <dbReference type="EMBL" id="SYX84431.1"/>
    </source>
</evidence>
<dbReference type="InterPro" id="IPR055008">
    <property type="entry name" value="MrpR_C_cat"/>
</dbReference>
<organism evidence="3 4">
    <name type="scientific">Paenibacillus alvei</name>
    <name type="common">Bacillus alvei</name>
    <dbReference type="NCBI Taxonomy" id="44250"/>
    <lineage>
        <taxon>Bacteria</taxon>
        <taxon>Bacillati</taxon>
        <taxon>Bacillota</taxon>
        <taxon>Bacilli</taxon>
        <taxon>Bacillales</taxon>
        <taxon>Paenibacillaceae</taxon>
        <taxon>Paenibacillus</taxon>
    </lineage>
</organism>
<evidence type="ECO:0000259" key="2">
    <source>
        <dbReference type="Pfam" id="PF22823"/>
    </source>
</evidence>
<reference evidence="4" key="1">
    <citation type="submission" date="2018-08" db="EMBL/GenBank/DDBJ databases">
        <authorList>
            <person name="Chevrot R."/>
        </authorList>
    </citation>
    <scope>NUCLEOTIDE SEQUENCE [LARGE SCALE GENOMIC DNA]</scope>
</reference>
<proteinExistence type="predicted"/>
<name>A0A383RCK9_PAEAL</name>
<dbReference type="InterPro" id="IPR055009">
    <property type="entry name" value="MrpR_N_CB"/>
</dbReference>
<dbReference type="Pfam" id="PF22822">
    <property type="entry name" value="MrpR_N_CB"/>
    <property type="match status" value="1"/>
</dbReference>
<evidence type="ECO:0000259" key="1">
    <source>
        <dbReference type="Pfam" id="PF22822"/>
    </source>
</evidence>
<feature type="domain" description="MrpR N-terminal core-binding" evidence="1">
    <location>
        <begin position="13"/>
        <end position="91"/>
    </location>
</feature>
<feature type="domain" description="MrpR C-terminal catalytic" evidence="2">
    <location>
        <begin position="124"/>
        <end position="336"/>
    </location>
</feature>
<dbReference type="Pfam" id="PF22823">
    <property type="entry name" value="MrpR_C_cat"/>
    <property type="match status" value="1"/>
</dbReference>
<sequence>MKHVSNRIYSDEMFNQNIKNMFLKDYPENTRLAYSRVLKRAKYLEDQVSKDLYDFNLHEIVQLLRFLSPTSYASALSSSSIIQNYIRWSIEQGLRISNMNPLDAVVGDEFYKNVIDVSRKNLFTLEEIENITGGLVNFQDSAMIRGIFEGIMGHGYSELLNLKKVQLDPHHLLLQIVNEEKDKTTHREVQISEELMLMLIKAAEESEYYKNNGNPSPNIKAPTSKLVDNDFVFRSSILNVKSFERADKHLVLRRLKNVAEWFGQPTLTAINIRNSGMLYSAYQLYKETGKLEKNEIDYVCHKFNIAKLKGSEFYNVSRLKKEFLSIEKIIQVYEEEE</sequence>
<dbReference type="Proteomes" id="UP000304148">
    <property type="component" value="Chromosome"/>
</dbReference>